<reference evidence="2" key="1">
    <citation type="submission" date="2023-03" db="EMBL/GenBank/DDBJ databases">
        <title>Massive genome expansion in bonnet fungi (Mycena s.s.) driven by repeated elements and novel gene families across ecological guilds.</title>
        <authorList>
            <consortium name="Lawrence Berkeley National Laboratory"/>
            <person name="Harder C.B."/>
            <person name="Miyauchi S."/>
            <person name="Viragh M."/>
            <person name="Kuo A."/>
            <person name="Thoen E."/>
            <person name="Andreopoulos B."/>
            <person name="Lu D."/>
            <person name="Skrede I."/>
            <person name="Drula E."/>
            <person name="Henrissat B."/>
            <person name="Morin E."/>
            <person name="Kohler A."/>
            <person name="Barry K."/>
            <person name="LaButti K."/>
            <person name="Morin E."/>
            <person name="Salamov A."/>
            <person name="Lipzen A."/>
            <person name="Mereny Z."/>
            <person name="Hegedus B."/>
            <person name="Baldrian P."/>
            <person name="Stursova M."/>
            <person name="Weitz H."/>
            <person name="Taylor A."/>
            <person name="Grigoriev I.V."/>
            <person name="Nagy L.G."/>
            <person name="Martin F."/>
            <person name="Kauserud H."/>
        </authorList>
    </citation>
    <scope>NUCLEOTIDE SEQUENCE</scope>
    <source>
        <strain evidence="2">9284</strain>
    </source>
</reference>
<sequence length="221" mass="24353">MAIEAIDQMASEAESILLTVIAGLEASIPQLATRRSLEIHFVAAASHEVSARAITEEFLHHLPALRELTIHFVGPEARLPVGMQQSSPNLACEECKSGGATRRWALHTMEYHRFLAANPGRRPDLIVGLNTGFSEVAVASWAPTMDAICALGVPVVFTAYSLPEARMEAGLLRGRGCSFIVDVEENKWRGVIPRVNKGIKYTQGILALYSSFYWYVFRGRQ</sequence>
<dbReference type="InterPro" id="IPR046824">
    <property type="entry name" value="Mss51-like_C"/>
</dbReference>
<dbReference type="PANTHER" id="PTHR28069:SF2">
    <property type="entry name" value="GH20023P"/>
    <property type="match status" value="1"/>
</dbReference>
<accession>A0AAD7BGY7</accession>
<dbReference type="PANTHER" id="PTHR28069">
    <property type="entry name" value="GH20023P"/>
    <property type="match status" value="1"/>
</dbReference>
<evidence type="ECO:0000313" key="2">
    <source>
        <dbReference type="EMBL" id="KAJ7620230.1"/>
    </source>
</evidence>
<comment type="caution">
    <text evidence="2">The sequence shown here is derived from an EMBL/GenBank/DDBJ whole genome shotgun (WGS) entry which is preliminary data.</text>
</comment>
<feature type="domain" description="Mitochondrial splicing suppressor 51-like C-terminal" evidence="1">
    <location>
        <begin position="18"/>
        <end position="196"/>
    </location>
</feature>
<proteinExistence type="predicted"/>
<dbReference type="Proteomes" id="UP001221142">
    <property type="component" value="Unassembled WGS sequence"/>
</dbReference>
<evidence type="ECO:0000313" key="3">
    <source>
        <dbReference type="Proteomes" id="UP001221142"/>
    </source>
</evidence>
<keyword evidence="3" id="KW-1185">Reference proteome</keyword>
<gene>
    <name evidence="2" type="ORF">FB45DRAFT_929761</name>
</gene>
<evidence type="ECO:0000259" key="1">
    <source>
        <dbReference type="Pfam" id="PF20179"/>
    </source>
</evidence>
<dbReference type="AlphaFoldDB" id="A0AAD7BGY7"/>
<dbReference type="Pfam" id="PF20179">
    <property type="entry name" value="MSS51_C"/>
    <property type="match status" value="1"/>
</dbReference>
<name>A0AAD7BGY7_9AGAR</name>
<protein>
    <recommendedName>
        <fullName evidence="1">Mitochondrial splicing suppressor 51-like C-terminal domain-containing protein</fullName>
    </recommendedName>
</protein>
<dbReference type="EMBL" id="JARKIF010000017">
    <property type="protein sequence ID" value="KAJ7620230.1"/>
    <property type="molecule type" value="Genomic_DNA"/>
</dbReference>
<organism evidence="2 3">
    <name type="scientific">Roridomyces roridus</name>
    <dbReference type="NCBI Taxonomy" id="1738132"/>
    <lineage>
        <taxon>Eukaryota</taxon>
        <taxon>Fungi</taxon>
        <taxon>Dikarya</taxon>
        <taxon>Basidiomycota</taxon>
        <taxon>Agaricomycotina</taxon>
        <taxon>Agaricomycetes</taxon>
        <taxon>Agaricomycetidae</taxon>
        <taxon>Agaricales</taxon>
        <taxon>Marasmiineae</taxon>
        <taxon>Mycenaceae</taxon>
        <taxon>Roridomyces</taxon>
    </lineage>
</organism>